<keyword evidence="1" id="KW-0677">Repeat</keyword>
<organism evidence="4 5">
    <name type="scientific">Streptococcus gingivalis</name>
    <dbReference type="NCBI Taxonomy" id="3111861"/>
    <lineage>
        <taxon>Bacteria</taxon>
        <taxon>Bacillati</taxon>
        <taxon>Bacillota</taxon>
        <taxon>Bacilli</taxon>
        <taxon>Lactobacillales</taxon>
        <taxon>Streptococcaceae</taxon>
        <taxon>Streptococcus</taxon>
    </lineage>
</organism>
<dbReference type="SUPFAM" id="SSF69360">
    <property type="entry name" value="Cell wall binding repeat"/>
    <property type="match status" value="2"/>
</dbReference>
<proteinExistence type="predicted"/>
<dbReference type="Gene3D" id="2.10.270.10">
    <property type="entry name" value="Cholin Binding"/>
    <property type="match status" value="4"/>
</dbReference>
<protein>
    <submittedName>
        <fullName evidence="4">N-acetylmuramoyl-L-alanine amidase family protein</fullName>
    </submittedName>
</protein>
<accession>A0ABU6BA58</accession>
<reference evidence="4 5" key="1">
    <citation type="submission" date="2024-01" db="EMBL/GenBank/DDBJ databases">
        <title>Description of Streptococcus dentalis sp. nov., Streptococcus gingivalis sp. nov., Streptococcus lingualis sp. nov. isolated from human oral cavity.</title>
        <authorList>
            <person name="Choi Y.S."/>
            <person name="Goo B.J."/>
            <person name="Bae J.W."/>
        </authorList>
    </citation>
    <scope>NUCLEOTIDE SEQUENCE [LARGE SCALE GENOMIC DNA]</scope>
    <source>
        <strain evidence="4 5">S2</strain>
    </source>
</reference>
<keyword evidence="3" id="KW-0732">Signal</keyword>
<evidence type="ECO:0000313" key="4">
    <source>
        <dbReference type="EMBL" id="MEB3520681.1"/>
    </source>
</evidence>
<feature type="signal peptide" evidence="3">
    <location>
        <begin position="1"/>
        <end position="26"/>
    </location>
</feature>
<evidence type="ECO:0000256" key="3">
    <source>
        <dbReference type="SAM" id="SignalP"/>
    </source>
</evidence>
<sequence>MKKITKLLLGGVLVILLLALSSQVKADWHQDNIGWWYSTNNGSYYKDTLAYIDKNVYRFDERGYMITGWYLEEYREPNGRLFKDWSYFDPVSGARLKGWQQIDGKWYYLYSYWIARGKQIIDEKKYYFDPVNGDMKTGWISTPGLNGTDWSYYDPVSGAALKGWQQIDGKWYYFADYSVHNHALKGFNNIGGKEYYFDPVNADMKTGWISRQSDVKKWYYYDPESGERLLGWQDIDGKKYYLTSEGAYCGYTYTIDGKLYNFDPVTCELKTGWLDLNGLRSYADPNDGGAFASNKTLIIDGISYTFDSGGSLINNIP</sequence>
<dbReference type="Proteomes" id="UP001308656">
    <property type="component" value="Unassembled WGS sequence"/>
</dbReference>
<dbReference type="EMBL" id="JAYKTO010000002">
    <property type="protein sequence ID" value="MEB3520681.1"/>
    <property type="molecule type" value="Genomic_DNA"/>
</dbReference>
<feature type="repeat" description="Cell wall-binding" evidence="2">
    <location>
        <begin position="161"/>
        <end position="180"/>
    </location>
</feature>
<evidence type="ECO:0000313" key="5">
    <source>
        <dbReference type="Proteomes" id="UP001308656"/>
    </source>
</evidence>
<comment type="caution">
    <text evidence="4">The sequence shown here is derived from an EMBL/GenBank/DDBJ whole genome shotgun (WGS) entry which is preliminary data.</text>
</comment>
<dbReference type="Pfam" id="PF01473">
    <property type="entry name" value="Choline_bind_1"/>
    <property type="match status" value="3"/>
</dbReference>
<dbReference type="Pfam" id="PF19127">
    <property type="entry name" value="Choline_bind_3"/>
    <property type="match status" value="2"/>
</dbReference>
<evidence type="ECO:0000256" key="1">
    <source>
        <dbReference type="ARBA" id="ARBA00022737"/>
    </source>
</evidence>
<feature type="chain" id="PRO_5047023661" evidence="3">
    <location>
        <begin position="27"/>
        <end position="317"/>
    </location>
</feature>
<keyword evidence="5" id="KW-1185">Reference proteome</keyword>
<gene>
    <name evidence="4" type="ORF">SM122_08995</name>
</gene>
<dbReference type="InterPro" id="IPR018337">
    <property type="entry name" value="Cell_wall/Cho-bd_repeat"/>
</dbReference>
<dbReference type="PROSITE" id="PS51170">
    <property type="entry name" value="CW"/>
    <property type="match status" value="1"/>
</dbReference>
<dbReference type="RefSeq" id="WP_195326994.1">
    <property type="nucleotide sequence ID" value="NZ_JAYKTO010000002.1"/>
</dbReference>
<name>A0ABU6BA58_9STRE</name>
<evidence type="ECO:0000256" key="2">
    <source>
        <dbReference type="PROSITE-ProRule" id="PRU00591"/>
    </source>
</evidence>